<keyword evidence="3" id="KW-1185">Reference proteome</keyword>
<name>A0A8K0XRN4_9AGAR</name>
<dbReference type="Gene3D" id="3.80.10.10">
    <property type="entry name" value="Ribonuclease Inhibitor"/>
    <property type="match status" value="1"/>
</dbReference>
<gene>
    <name evidence="2" type="ORF">BXZ70DRAFT_784115</name>
</gene>
<dbReference type="Proteomes" id="UP000813824">
    <property type="component" value="Unassembled WGS sequence"/>
</dbReference>
<reference evidence="2" key="1">
    <citation type="journal article" date="2021" name="New Phytol.">
        <title>Evolutionary innovations through gain and loss of genes in the ectomycorrhizal Boletales.</title>
        <authorList>
            <person name="Wu G."/>
            <person name="Miyauchi S."/>
            <person name="Morin E."/>
            <person name="Kuo A."/>
            <person name="Drula E."/>
            <person name="Varga T."/>
            <person name="Kohler A."/>
            <person name="Feng B."/>
            <person name="Cao Y."/>
            <person name="Lipzen A."/>
            <person name="Daum C."/>
            <person name="Hundley H."/>
            <person name="Pangilinan J."/>
            <person name="Johnson J."/>
            <person name="Barry K."/>
            <person name="LaButti K."/>
            <person name="Ng V."/>
            <person name="Ahrendt S."/>
            <person name="Min B."/>
            <person name="Choi I.G."/>
            <person name="Park H."/>
            <person name="Plett J.M."/>
            <person name="Magnuson J."/>
            <person name="Spatafora J.W."/>
            <person name="Nagy L.G."/>
            <person name="Henrissat B."/>
            <person name="Grigoriev I.V."/>
            <person name="Yang Z.L."/>
            <person name="Xu J."/>
            <person name="Martin F.M."/>
        </authorList>
    </citation>
    <scope>NUCLEOTIDE SEQUENCE</scope>
    <source>
        <strain evidence="2">KKN 215</strain>
    </source>
</reference>
<evidence type="ECO:0000313" key="2">
    <source>
        <dbReference type="EMBL" id="KAH8102467.1"/>
    </source>
</evidence>
<dbReference type="InterPro" id="IPR032675">
    <property type="entry name" value="LRR_dom_sf"/>
</dbReference>
<organism evidence="2 3">
    <name type="scientific">Cristinia sonorae</name>
    <dbReference type="NCBI Taxonomy" id="1940300"/>
    <lineage>
        <taxon>Eukaryota</taxon>
        <taxon>Fungi</taxon>
        <taxon>Dikarya</taxon>
        <taxon>Basidiomycota</taxon>
        <taxon>Agaricomycotina</taxon>
        <taxon>Agaricomycetes</taxon>
        <taxon>Agaricomycetidae</taxon>
        <taxon>Agaricales</taxon>
        <taxon>Pleurotineae</taxon>
        <taxon>Stephanosporaceae</taxon>
        <taxon>Cristinia</taxon>
    </lineage>
</organism>
<dbReference type="SUPFAM" id="SSF52047">
    <property type="entry name" value="RNI-like"/>
    <property type="match status" value="1"/>
</dbReference>
<dbReference type="AlphaFoldDB" id="A0A8K0XRN4"/>
<evidence type="ECO:0000313" key="3">
    <source>
        <dbReference type="Proteomes" id="UP000813824"/>
    </source>
</evidence>
<protein>
    <submittedName>
        <fullName evidence="2">Uncharacterized protein</fullName>
    </submittedName>
</protein>
<dbReference type="EMBL" id="JAEVFJ010000009">
    <property type="protein sequence ID" value="KAH8102467.1"/>
    <property type="molecule type" value="Genomic_DNA"/>
</dbReference>
<sequence length="483" mass="55030">MALQLPAELWLTIFQHAVGGDEIVDQPIPGSLNDSTWSKMLFGDWTLRTPEESFNILQRSRYLTLKSITATCKPWRRWATEFLFKILHFSNPVSIQRLCAVYDRDRHLGRLSRRLQVSQNLSGRRHTPSDLEYSLVPLIRHCTRLQVLSIDASLGESFGPIVDAFCTYCPKTLHTLRISVHVDHLARVIWMLDLLPSLKSLHLDFTGSPNENVELGAASGLVLTLRRLQQLSVQGFFTDFLEEASSWEFPVLQEVRMDFLGHRDDFPDIIGFLSAHGRHLTCLDINAVPSLDVPAILSRCSQLTTFCFNADWKLRPDPLFRASHIVYAPHPNITTIGCHQLLYAFGVNSATSMDPLSIHLIRQSNDRNFAALTKRNFPKLQRIRVLNKMLLRDLEASDGPDTPCYERWERWWDQCASQRISLEDCTGAPLGTLPEKDVPDEESVVTQEERPKDPFTVIRELVLECQRLGAHPAQLGMQPTPTF</sequence>
<dbReference type="OrthoDB" id="5345779at2759"/>
<comment type="caution">
    <text evidence="2">The sequence shown here is derived from an EMBL/GenBank/DDBJ whole genome shotgun (WGS) entry which is preliminary data.</text>
</comment>
<feature type="region of interest" description="Disordered" evidence="1">
    <location>
        <begin position="428"/>
        <end position="450"/>
    </location>
</feature>
<accession>A0A8K0XRN4</accession>
<evidence type="ECO:0000256" key="1">
    <source>
        <dbReference type="SAM" id="MobiDB-lite"/>
    </source>
</evidence>
<proteinExistence type="predicted"/>